<sequence>MVYVSVLPQKYLLDQIAGNSLDIEVLVQAGHNPHSYDPSAKQVAQLSKAQMLMTTGVPFERAWLPRLTALYPRLLVVDTVAAIPKPEHTEEKLEHKTEKAQAEHHGHDHSHDGLDPHVWMSPVMALIQAETMLNALNQQFPEQKAVFNQGFAKLKTQLTQLDQQIHHDLAPYDGRSFMVFHPAWGYFAQQYHLEQLSIEFEGKSPSARKLVELSEQAKAEKIKVILVQSQFNQRPAERIASHIGAEVIHADPLPYDLPAALTQLTGQLLESWR</sequence>
<dbReference type="SUPFAM" id="SSF53807">
    <property type="entry name" value="Helical backbone' metal receptor"/>
    <property type="match status" value="1"/>
</dbReference>
<dbReference type="GO" id="GO:0007155">
    <property type="term" value="P:cell adhesion"/>
    <property type="evidence" value="ECO:0007669"/>
    <property type="project" value="InterPro"/>
</dbReference>
<dbReference type="STRING" id="64969.SAMN02745127_01470"/>
<reference evidence="8 9" key="1">
    <citation type="submission" date="2017-01" db="EMBL/GenBank/DDBJ databases">
        <title>Genome Sequencing of a Marine Spirillum, Oceanospirillum multiglobuliferum ATCC 33336, from Japan.</title>
        <authorList>
            <person name="Carney J.G."/>
            <person name="Trachtenberg A.M."/>
            <person name="Rheaume B.A."/>
            <person name="Linnane J.D."/>
            <person name="Pitts N.L."/>
            <person name="Mykles D.L."/>
            <person name="Maclea K.S."/>
        </authorList>
    </citation>
    <scope>NUCLEOTIDE SEQUENCE [LARGE SCALE GENOMIC DNA]</scope>
    <source>
        <strain evidence="8 9">ATCC 33336</strain>
    </source>
</reference>
<feature type="region of interest" description="Disordered" evidence="7">
    <location>
        <begin position="86"/>
        <end position="113"/>
    </location>
</feature>
<dbReference type="AlphaFoldDB" id="A0A1V4T4V2"/>
<accession>A0A1V4T4V2</accession>
<evidence type="ECO:0000256" key="2">
    <source>
        <dbReference type="ARBA" id="ARBA00015915"/>
    </source>
</evidence>
<keyword evidence="5" id="KW-0862">Zinc</keyword>
<keyword evidence="5" id="KW-0864">Zinc transport</keyword>
<protein>
    <recommendedName>
        <fullName evidence="2">High-affinity zinc uptake system protein ZnuA</fullName>
    </recommendedName>
</protein>
<evidence type="ECO:0000256" key="5">
    <source>
        <dbReference type="ARBA" id="ARBA00022906"/>
    </source>
</evidence>
<proteinExistence type="inferred from homology"/>
<dbReference type="InterPro" id="IPR006127">
    <property type="entry name" value="ZnuA-like"/>
</dbReference>
<evidence type="ECO:0000256" key="1">
    <source>
        <dbReference type="ARBA" id="ARBA00011028"/>
    </source>
</evidence>
<evidence type="ECO:0000256" key="6">
    <source>
        <dbReference type="RuleBase" id="RU003512"/>
    </source>
</evidence>
<dbReference type="EMBL" id="MTSM01000008">
    <property type="protein sequence ID" value="OPX55642.1"/>
    <property type="molecule type" value="Genomic_DNA"/>
</dbReference>
<name>A0A1V4T4V2_9GAMM</name>
<dbReference type="PANTHER" id="PTHR42953:SF3">
    <property type="entry name" value="HIGH-AFFINITY ZINC UPTAKE SYSTEM PROTEIN ZNUA"/>
    <property type="match status" value="1"/>
</dbReference>
<dbReference type="GO" id="GO:0046872">
    <property type="term" value="F:metal ion binding"/>
    <property type="evidence" value="ECO:0007669"/>
    <property type="project" value="InterPro"/>
</dbReference>
<evidence type="ECO:0000256" key="7">
    <source>
        <dbReference type="SAM" id="MobiDB-lite"/>
    </source>
</evidence>
<dbReference type="PANTHER" id="PTHR42953">
    <property type="entry name" value="HIGH-AFFINITY ZINC UPTAKE SYSTEM PROTEIN ZNUA-RELATED"/>
    <property type="match status" value="1"/>
</dbReference>
<evidence type="ECO:0000313" key="8">
    <source>
        <dbReference type="EMBL" id="OPX55642.1"/>
    </source>
</evidence>
<evidence type="ECO:0000256" key="3">
    <source>
        <dbReference type="ARBA" id="ARBA00022448"/>
    </source>
</evidence>
<dbReference type="Pfam" id="PF01297">
    <property type="entry name" value="ZnuA"/>
    <property type="match status" value="1"/>
</dbReference>
<keyword evidence="5" id="KW-0406">Ion transport</keyword>
<dbReference type="Gene3D" id="3.40.50.1980">
    <property type="entry name" value="Nitrogenase molybdenum iron protein domain"/>
    <property type="match status" value="2"/>
</dbReference>
<evidence type="ECO:0000313" key="9">
    <source>
        <dbReference type="Proteomes" id="UP000191418"/>
    </source>
</evidence>
<dbReference type="Proteomes" id="UP000191418">
    <property type="component" value="Unassembled WGS sequence"/>
</dbReference>
<dbReference type="InterPro" id="IPR006128">
    <property type="entry name" value="Lipoprotein_PsaA-like"/>
</dbReference>
<dbReference type="PRINTS" id="PR00690">
    <property type="entry name" value="ADHESNFAMILY"/>
</dbReference>
<organism evidence="8 9">
    <name type="scientific">Oceanospirillum multiglobuliferum</name>
    <dbReference type="NCBI Taxonomy" id="64969"/>
    <lineage>
        <taxon>Bacteria</taxon>
        <taxon>Pseudomonadati</taxon>
        <taxon>Pseudomonadota</taxon>
        <taxon>Gammaproteobacteria</taxon>
        <taxon>Oceanospirillales</taxon>
        <taxon>Oceanospirillaceae</taxon>
        <taxon>Oceanospirillum</taxon>
    </lineage>
</organism>
<keyword evidence="4" id="KW-0732">Signal</keyword>
<dbReference type="InterPro" id="IPR050492">
    <property type="entry name" value="Bact_metal-bind_prot9"/>
</dbReference>
<comment type="similarity">
    <text evidence="1 6">Belongs to the bacterial solute-binding protein 9 family.</text>
</comment>
<evidence type="ECO:0000256" key="4">
    <source>
        <dbReference type="ARBA" id="ARBA00022729"/>
    </source>
</evidence>
<gene>
    <name evidence="8" type="ORF">BTE48_08090</name>
</gene>
<comment type="caution">
    <text evidence="8">The sequence shown here is derived from an EMBL/GenBank/DDBJ whole genome shotgun (WGS) entry which is preliminary data.</text>
</comment>
<dbReference type="GO" id="GO:0006829">
    <property type="term" value="P:zinc ion transport"/>
    <property type="evidence" value="ECO:0007669"/>
    <property type="project" value="UniProtKB-KW"/>
</dbReference>
<keyword evidence="3 6" id="KW-0813">Transport</keyword>
<keyword evidence="9" id="KW-1185">Reference proteome</keyword>